<proteinExistence type="predicted"/>
<evidence type="ECO:0000313" key="2">
    <source>
        <dbReference type="Proteomes" id="UP000530514"/>
    </source>
</evidence>
<dbReference type="EMBL" id="JACEIP010000002">
    <property type="protein sequence ID" value="MBA4541671.1"/>
    <property type="molecule type" value="Genomic_DNA"/>
</dbReference>
<comment type="caution">
    <text evidence="1">The sequence shown here is derived from an EMBL/GenBank/DDBJ whole genome shotgun (WGS) entry which is preliminary data.</text>
</comment>
<dbReference type="OrthoDB" id="66275at2"/>
<protein>
    <recommendedName>
        <fullName evidence="3">Transglycosylase SLT domain-containing protein</fullName>
    </recommendedName>
</protein>
<evidence type="ECO:0000313" key="1">
    <source>
        <dbReference type="EMBL" id="MBA4541671.1"/>
    </source>
</evidence>
<reference evidence="1 2" key="1">
    <citation type="submission" date="2020-07" db="EMBL/GenBank/DDBJ databases">
        <authorList>
            <person name="Feng H."/>
        </authorList>
    </citation>
    <scope>NUCLEOTIDE SEQUENCE [LARGE SCALE GENOMIC DNA]</scope>
    <source>
        <strain evidence="2">s-11</strain>
    </source>
</reference>
<evidence type="ECO:0008006" key="3">
    <source>
        <dbReference type="Google" id="ProtNLM"/>
    </source>
</evidence>
<accession>A0A7W1X7U0</accession>
<dbReference type="Gene3D" id="1.10.530.10">
    <property type="match status" value="1"/>
</dbReference>
<dbReference type="AlphaFoldDB" id="A0A7W1X7U0"/>
<gene>
    <name evidence="1" type="ORF">H1164_01965</name>
</gene>
<dbReference type="Proteomes" id="UP000530514">
    <property type="component" value="Unassembled WGS sequence"/>
</dbReference>
<organism evidence="1 2">
    <name type="scientific">Thermoactinomyces daqus</name>
    <dbReference type="NCBI Taxonomy" id="1329516"/>
    <lineage>
        <taxon>Bacteria</taxon>
        <taxon>Bacillati</taxon>
        <taxon>Bacillota</taxon>
        <taxon>Bacilli</taxon>
        <taxon>Bacillales</taxon>
        <taxon>Thermoactinomycetaceae</taxon>
        <taxon>Thermoactinomyces</taxon>
    </lineage>
</organism>
<dbReference type="RefSeq" id="WP_052154195.1">
    <property type="nucleotide sequence ID" value="NZ_JACEIP010000002.1"/>
</dbReference>
<sequence>MSIKKKGRLRRLIAVVAVAGLTAGLVPWGSSLAGKSSAFQVYAQTGNDRQLQDDFASAAREFKVPEEILLSVSYNVSLFEQHDGKPSVSGGYGLMHLTDVDPAKLRRNGKDEAARLTVKEVSQNPGLHTLKTAAALLGEGPERLKQDPRQNIRGAAALLAQYARQTTGEVPSEIGDWYGAVAKYSGSSEADVALDFADQVFDTINQGVERTT</sequence>
<name>A0A7W1X7U0_9BACL</name>
<keyword evidence="2" id="KW-1185">Reference proteome</keyword>